<evidence type="ECO:0000313" key="2">
    <source>
        <dbReference type="Proteomes" id="UP000054908"/>
    </source>
</evidence>
<sequence>MKIASHLMKLLTSLVGMLLINSAQAGIPLWAFIPLTDTAISVQRNETTRIEYLVVNQSDKVHTLLMTPIMGITQIPSPGYCSTLFTLAPQQFCTLSLLVVGSALGDTVEGGPVVCELGNPLQCYQPNVDDRLDVSIKKEKT</sequence>
<dbReference type="PATRIC" id="fig|466.6.peg.2130"/>
<dbReference type="OrthoDB" id="5636215at2"/>
<comment type="caution">
    <text evidence="1">The sequence shown here is derived from an EMBL/GenBank/DDBJ whole genome shotgun (WGS) entry which is preliminary data.</text>
</comment>
<reference evidence="1 2" key="1">
    <citation type="submission" date="2015-11" db="EMBL/GenBank/DDBJ databases">
        <title>Genomic analysis of 38 Legionella species identifies large and diverse effector repertoires.</title>
        <authorList>
            <person name="Burstein D."/>
            <person name="Amaro F."/>
            <person name="Zusman T."/>
            <person name="Lifshitz Z."/>
            <person name="Cohen O."/>
            <person name="Gilbert J.A."/>
            <person name="Pupko T."/>
            <person name="Shuman H.A."/>
            <person name="Segal G."/>
        </authorList>
    </citation>
    <scope>NUCLEOTIDE SEQUENCE [LARGE SCALE GENOMIC DNA]</scope>
    <source>
        <strain evidence="1 2">PX-1-G2-E2</strain>
    </source>
</reference>
<dbReference type="AlphaFoldDB" id="A0A0W0W007"/>
<gene>
    <name evidence="1" type="ORF">Lmac_2011</name>
</gene>
<dbReference type="Proteomes" id="UP000054908">
    <property type="component" value="Unassembled WGS sequence"/>
</dbReference>
<organism evidence="1 2">
    <name type="scientific">Legionella maceachernii</name>
    <dbReference type="NCBI Taxonomy" id="466"/>
    <lineage>
        <taxon>Bacteria</taxon>
        <taxon>Pseudomonadati</taxon>
        <taxon>Pseudomonadota</taxon>
        <taxon>Gammaproteobacteria</taxon>
        <taxon>Legionellales</taxon>
        <taxon>Legionellaceae</taxon>
        <taxon>Legionella</taxon>
    </lineage>
</organism>
<protein>
    <submittedName>
        <fullName evidence="1">NHL repeat protein</fullName>
    </submittedName>
</protein>
<accession>A0A0W0W007</accession>
<dbReference type="EMBL" id="LNYL01000044">
    <property type="protein sequence ID" value="KTD25647.1"/>
    <property type="molecule type" value="Genomic_DNA"/>
</dbReference>
<dbReference type="STRING" id="466.Lmac_2011"/>
<proteinExistence type="predicted"/>
<name>A0A0W0W007_9GAMM</name>
<dbReference type="RefSeq" id="WP_058452750.1">
    <property type="nucleotide sequence ID" value="NZ_CAAAIB010000002.1"/>
</dbReference>
<evidence type="ECO:0000313" key="1">
    <source>
        <dbReference type="EMBL" id="KTD25647.1"/>
    </source>
</evidence>
<keyword evidence="2" id="KW-1185">Reference proteome</keyword>